<dbReference type="RefSeq" id="WP_183206356.1">
    <property type="nucleotide sequence ID" value="NZ_JAAAMM010000001.1"/>
</dbReference>
<reference evidence="2 3" key="1">
    <citation type="submission" date="2020-08" db="EMBL/GenBank/DDBJ databases">
        <title>Genomic Encyclopedia of Type Strains, Phase IV (KMG-IV): sequencing the most valuable type-strain genomes for metagenomic binning, comparative biology and taxonomic classification.</title>
        <authorList>
            <person name="Goeker M."/>
        </authorList>
    </citation>
    <scope>NUCLEOTIDE SEQUENCE [LARGE SCALE GENOMIC DNA]</scope>
    <source>
        <strain evidence="2 3">DSM 103570</strain>
    </source>
</reference>
<dbReference type="SUPFAM" id="SSF53300">
    <property type="entry name" value="vWA-like"/>
    <property type="match status" value="1"/>
</dbReference>
<dbReference type="Gene3D" id="3.40.50.410">
    <property type="entry name" value="von Willebrand factor, type A domain"/>
    <property type="match status" value="2"/>
</dbReference>
<sequence length="611" mass="66831">MTKLPNLRAAWHDRRGNVAVIFGLTLPLLACCMAAAVDLNAVYGSERNLQQSADTAALAAAKEYAQSQDPGYLSRVATAYFFHNAGEATRGYTQFHYDGVTVVDGETVLKVTATRQQPTWFGDLLAFVTNEQIDWRQFPLSATSEIVVQNRSIEMALVLDNSGSMAWSVGGKRKIDTLKEAAKDLTASLMKINETAPGLPPVMIGVVPFSGSVNVGKDNIDAPWMDRYGDSPIHHENLDWENWKDGNNKLAEKVGNRWRRKSDGAWLTRQWLWENASVKAGTQNVCKYWWGSNCIYWEQVAVAASKRFPSGWEGCVEARPLRLAATDDAPVPGTATLASSNGKSLFVPMFAPDEPKSPRPENNYLEDILGGSDRSTALYFASQRDIKKYFSSENGSDGTNYSCDTTPITPLSAQLSVVDAALNAMQPHNLTNIPQGLIWGWHVVSPGEPFTEGRAKDAKDNLKVIVVMTDGENTYSSSSNSNRSQYGAFGYGQVMNGTGTKPGRIFDATTKTTKSASENRYVEAMNETTANICENAKSDGRYPDGTDGILIFTIAFDVRNGSPVKKLLEDCASYGIADPTAKLYYDAQSKEQLAAAFGSITEEISSLRIAR</sequence>
<dbReference type="Proteomes" id="UP000588647">
    <property type="component" value="Unassembled WGS sequence"/>
</dbReference>
<evidence type="ECO:0000259" key="1">
    <source>
        <dbReference type="Pfam" id="PF13400"/>
    </source>
</evidence>
<evidence type="ECO:0000313" key="3">
    <source>
        <dbReference type="Proteomes" id="UP000588647"/>
    </source>
</evidence>
<name>A0A7W6HAZ6_9HYPH</name>
<dbReference type="Pfam" id="PF13400">
    <property type="entry name" value="Tad"/>
    <property type="match status" value="1"/>
</dbReference>
<dbReference type="InterPro" id="IPR028087">
    <property type="entry name" value="Tad_N"/>
</dbReference>
<feature type="domain" description="Putative Flp pilus-assembly TadG-like N-terminal" evidence="1">
    <location>
        <begin position="16"/>
        <end position="62"/>
    </location>
</feature>
<accession>A0A7W6HAZ6</accession>
<dbReference type="InterPro" id="IPR036465">
    <property type="entry name" value="vWFA_dom_sf"/>
</dbReference>
<evidence type="ECO:0000313" key="2">
    <source>
        <dbReference type="EMBL" id="MBB4001884.1"/>
    </source>
</evidence>
<dbReference type="EMBL" id="JACIEM010000001">
    <property type="protein sequence ID" value="MBB4001884.1"/>
    <property type="molecule type" value="Genomic_DNA"/>
</dbReference>
<protein>
    <submittedName>
        <fullName evidence="2">Flp pilus assembly protein TadG</fullName>
    </submittedName>
</protein>
<comment type="caution">
    <text evidence="2">The sequence shown here is derived from an EMBL/GenBank/DDBJ whole genome shotgun (WGS) entry which is preliminary data.</text>
</comment>
<dbReference type="AlphaFoldDB" id="A0A7W6HAZ6"/>
<organism evidence="2 3">
    <name type="scientific">Aurantimonas endophytica</name>
    <dbReference type="NCBI Taxonomy" id="1522175"/>
    <lineage>
        <taxon>Bacteria</taxon>
        <taxon>Pseudomonadati</taxon>
        <taxon>Pseudomonadota</taxon>
        <taxon>Alphaproteobacteria</taxon>
        <taxon>Hyphomicrobiales</taxon>
        <taxon>Aurantimonadaceae</taxon>
        <taxon>Aurantimonas</taxon>
    </lineage>
</organism>
<keyword evidence="3" id="KW-1185">Reference proteome</keyword>
<proteinExistence type="predicted"/>
<gene>
    <name evidence="2" type="ORF">GGR03_000931</name>
</gene>